<dbReference type="Proteomes" id="UP000579647">
    <property type="component" value="Unassembled WGS sequence"/>
</dbReference>
<dbReference type="GO" id="GO:0005737">
    <property type="term" value="C:cytoplasm"/>
    <property type="evidence" value="ECO:0007669"/>
    <property type="project" value="UniProtKB-SubCell"/>
</dbReference>
<keyword evidence="3 6" id="KW-0540">Nuclease</keyword>
<dbReference type="GO" id="GO:0000287">
    <property type="term" value="F:magnesium ion binding"/>
    <property type="evidence" value="ECO:0007669"/>
    <property type="project" value="UniProtKB-UniRule"/>
</dbReference>
<keyword evidence="4 6" id="KW-0255">Endonuclease</keyword>
<comment type="caution">
    <text evidence="7">The sequence shown here is derived from an EMBL/GenBank/DDBJ whole genome shotgun (WGS) entry which is preliminary data.</text>
</comment>
<dbReference type="Pfam" id="PF04493">
    <property type="entry name" value="Endonuclease_5"/>
    <property type="match status" value="1"/>
</dbReference>
<dbReference type="GO" id="GO:0043737">
    <property type="term" value="F:deoxyribonuclease V activity"/>
    <property type="evidence" value="ECO:0007669"/>
    <property type="project" value="UniProtKB-UniRule"/>
</dbReference>
<sequence>MSDIAERAAKALDDPENWPAEPKEAVVRQRLLAERVRTEPLDPGSVRYVAGLDVSYGVGDTELAAAAVVLDARTLEVVDTSLVADTPSFPYISGLFAFRELPPVLRAIEGLSVAPDVFVCDGFGLAHPRRFGIASHLGVLLDAPVVGSAKSVLYGKNSMPGEERGSWTPMIAGRSELVDDTESLAAEGAEVIGRVLRTRARTKPVYVSVGHRVDLAGSADLVLRLSPKYRIPEPIRHADRLCGQYRKRHKERQERQEGSGEG</sequence>
<proteinExistence type="inferred from homology"/>
<evidence type="ECO:0000313" key="7">
    <source>
        <dbReference type="EMBL" id="MBB5495411.1"/>
    </source>
</evidence>
<dbReference type="GO" id="GO:0006281">
    <property type="term" value="P:DNA repair"/>
    <property type="evidence" value="ECO:0007669"/>
    <property type="project" value="UniProtKB-UniRule"/>
</dbReference>
<protein>
    <recommendedName>
        <fullName evidence="6">Endonuclease V</fullName>
        <ecNumber evidence="6">3.1.21.7</ecNumber>
    </recommendedName>
    <alternativeName>
        <fullName evidence="6">Deoxyinosine 3'endonuclease</fullName>
    </alternativeName>
    <alternativeName>
        <fullName evidence="6">Deoxyribonuclease V</fullName>
        <shortName evidence="6">DNase V</shortName>
    </alternativeName>
</protein>
<dbReference type="PANTHER" id="PTHR28511">
    <property type="entry name" value="ENDONUCLEASE V"/>
    <property type="match status" value="1"/>
</dbReference>
<dbReference type="HAMAP" id="MF_00801">
    <property type="entry name" value="Endonuclease_5"/>
    <property type="match status" value="1"/>
</dbReference>
<dbReference type="EMBL" id="JACHDO010000001">
    <property type="protein sequence ID" value="MBB5495411.1"/>
    <property type="molecule type" value="Genomic_DNA"/>
</dbReference>
<keyword evidence="2 6" id="KW-0963">Cytoplasm</keyword>
<evidence type="ECO:0000256" key="6">
    <source>
        <dbReference type="HAMAP-Rule" id="MF_00801"/>
    </source>
</evidence>
<dbReference type="GO" id="GO:0003727">
    <property type="term" value="F:single-stranded RNA binding"/>
    <property type="evidence" value="ECO:0007669"/>
    <property type="project" value="TreeGrafter"/>
</dbReference>
<dbReference type="AlphaFoldDB" id="A0A840WQY0"/>
<reference evidence="7 8" key="1">
    <citation type="submission" date="2020-08" db="EMBL/GenBank/DDBJ databases">
        <title>Sequencing the genomes of 1000 actinobacteria strains.</title>
        <authorList>
            <person name="Klenk H.-P."/>
        </authorList>
    </citation>
    <scope>NUCLEOTIDE SEQUENCE [LARGE SCALE GENOMIC DNA]</scope>
    <source>
        <strain evidence="7 8">DSM 44598</strain>
    </source>
</reference>
<feature type="binding site" evidence="6">
    <location>
        <position position="121"/>
    </location>
    <ligand>
        <name>Mg(2+)</name>
        <dbReference type="ChEBI" id="CHEBI:18420"/>
    </ligand>
</feature>
<feature type="binding site" evidence="6">
    <location>
        <position position="53"/>
    </location>
    <ligand>
        <name>Mg(2+)</name>
        <dbReference type="ChEBI" id="CHEBI:18420"/>
    </ligand>
</feature>
<keyword evidence="5 6" id="KW-0378">Hydrolase</keyword>
<dbReference type="RefSeq" id="WP_184370237.1">
    <property type="nucleotide sequence ID" value="NZ_BAAAKM010000070.1"/>
</dbReference>
<comment type="catalytic activity">
    <reaction evidence="6">
        <text>Endonucleolytic cleavage at apurinic or apyrimidinic sites to products with a 5'-phosphate.</text>
        <dbReference type="EC" id="3.1.21.7"/>
    </reaction>
</comment>
<evidence type="ECO:0000313" key="8">
    <source>
        <dbReference type="Proteomes" id="UP000579647"/>
    </source>
</evidence>
<accession>A0A840WQY0</accession>
<evidence type="ECO:0000256" key="4">
    <source>
        <dbReference type="ARBA" id="ARBA00022759"/>
    </source>
</evidence>
<comment type="function">
    <text evidence="6">DNA repair enzyme involved in the repair of deaminated bases. Selectively cleaves double-stranded DNA at the second phosphodiester bond 3' to a deoxyinosine leaving behind the intact lesion on the nicked DNA.</text>
</comment>
<keyword evidence="6" id="KW-0234">DNA repair</keyword>
<evidence type="ECO:0000256" key="2">
    <source>
        <dbReference type="ARBA" id="ARBA00022490"/>
    </source>
</evidence>
<dbReference type="CDD" id="cd06559">
    <property type="entry name" value="Endonuclease_V"/>
    <property type="match status" value="1"/>
</dbReference>
<keyword evidence="8" id="KW-1185">Reference proteome</keyword>
<keyword evidence="6" id="KW-0227">DNA damage</keyword>
<dbReference type="InterPro" id="IPR007581">
    <property type="entry name" value="Endonuclease-V"/>
</dbReference>
<gene>
    <name evidence="6" type="primary">nfi</name>
    <name evidence="7" type="ORF">HNR07_006548</name>
</gene>
<comment type="subcellular location">
    <subcellularLocation>
        <location evidence="1 6">Cytoplasm</location>
    </subcellularLocation>
</comment>
<comment type="similarity">
    <text evidence="6">Belongs to the endonuclease V family.</text>
</comment>
<comment type="cofactor">
    <cofactor evidence="6">
        <name>Mg(2+)</name>
        <dbReference type="ChEBI" id="CHEBI:18420"/>
    </cofactor>
</comment>
<keyword evidence="6" id="KW-0479">Metal-binding</keyword>
<dbReference type="PANTHER" id="PTHR28511:SF1">
    <property type="entry name" value="ENDONUCLEASE V"/>
    <property type="match status" value="1"/>
</dbReference>
<evidence type="ECO:0000256" key="5">
    <source>
        <dbReference type="ARBA" id="ARBA00022801"/>
    </source>
</evidence>
<organism evidence="7 8">
    <name type="scientific">Nocardiopsis metallicus</name>
    <dbReference type="NCBI Taxonomy" id="179819"/>
    <lineage>
        <taxon>Bacteria</taxon>
        <taxon>Bacillati</taxon>
        <taxon>Actinomycetota</taxon>
        <taxon>Actinomycetes</taxon>
        <taxon>Streptosporangiales</taxon>
        <taxon>Nocardiopsidaceae</taxon>
        <taxon>Nocardiopsis</taxon>
    </lineage>
</organism>
<evidence type="ECO:0000256" key="3">
    <source>
        <dbReference type="ARBA" id="ARBA00022722"/>
    </source>
</evidence>
<dbReference type="EC" id="3.1.21.7" evidence="6"/>
<name>A0A840WQY0_9ACTN</name>
<feature type="site" description="Interaction with target DNA" evidence="6">
    <location>
        <position position="91"/>
    </location>
</feature>
<evidence type="ECO:0000256" key="1">
    <source>
        <dbReference type="ARBA" id="ARBA00004496"/>
    </source>
</evidence>
<keyword evidence="6" id="KW-0460">Magnesium</keyword>
<dbReference type="Gene3D" id="3.30.2170.10">
    <property type="entry name" value="archaeoglobus fulgidus dsm 4304 superfamily"/>
    <property type="match status" value="1"/>
</dbReference>
<dbReference type="GO" id="GO:0016891">
    <property type="term" value="F:RNA endonuclease activity producing 5'-phosphomonoesters, hydrolytic mechanism"/>
    <property type="evidence" value="ECO:0007669"/>
    <property type="project" value="TreeGrafter"/>
</dbReference>